<evidence type="ECO:0000313" key="2">
    <source>
        <dbReference type="EMBL" id="VTJ81558.1"/>
    </source>
</evidence>
<dbReference type="Proteomes" id="UP000335636">
    <property type="component" value="Unassembled WGS sequence"/>
</dbReference>
<dbReference type="EMBL" id="CABDUW010001441">
    <property type="protein sequence ID" value="VTJ81558.1"/>
    <property type="molecule type" value="Genomic_DNA"/>
</dbReference>
<reference evidence="2" key="1">
    <citation type="submission" date="2019-04" db="EMBL/GenBank/DDBJ databases">
        <authorList>
            <person name="Alioto T."/>
            <person name="Alioto T."/>
        </authorList>
    </citation>
    <scope>NUCLEOTIDE SEQUENCE [LARGE SCALE GENOMIC DNA]</scope>
</reference>
<comment type="caution">
    <text evidence="2">The sequence shown here is derived from an EMBL/GenBank/DDBJ whole genome shotgun (WGS) entry which is preliminary data.</text>
</comment>
<accession>A0A5E4CIA0</accession>
<feature type="region of interest" description="Disordered" evidence="1">
    <location>
        <begin position="86"/>
        <end position="117"/>
    </location>
</feature>
<feature type="region of interest" description="Disordered" evidence="1">
    <location>
        <begin position="1"/>
        <end position="39"/>
    </location>
</feature>
<organism evidence="2 3">
    <name type="scientific">Marmota monax</name>
    <name type="common">Woodchuck</name>
    <dbReference type="NCBI Taxonomy" id="9995"/>
    <lineage>
        <taxon>Eukaryota</taxon>
        <taxon>Metazoa</taxon>
        <taxon>Chordata</taxon>
        <taxon>Craniata</taxon>
        <taxon>Vertebrata</taxon>
        <taxon>Euteleostomi</taxon>
        <taxon>Mammalia</taxon>
        <taxon>Eutheria</taxon>
        <taxon>Euarchontoglires</taxon>
        <taxon>Glires</taxon>
        <taxon>Rodentia</taxon>
        <taxon>Sciuromorpha</taxon>
        <taxon>Sciuridae</taxon>
        <taxon>Xerinae</taxon>
        <taxon>Marmotini</taxon>
        <taxon>Marmota</taxon>
    </lineage>
</organism>
<gene>
    <name evidence="2" type="ORF">MONAX_5E017955</name>
</gene>
<dbReference type="AlphaFoldDB" id="A0A5E4CIA0"/>
<feature type="compositionally biased region" description="Basic and acidic residues" evidence="1">
    <location>
        <begin position="24"/>
        <end position="37"/>
    </location>
</feature>
<evidence type="ECO:0000256" key="1">
    <source>
        <dbReference type="SAM" id="MobiDB-lite"/>
    </source>
</evidence>
<evidence type="ECO:0000313" key="3">
    <source>
        <dbReference type="Proteomes" id="UP000335636"/>
    </source>
</evidence>
<proteinExistence type="predicted"/>
<name>A0A5E4CIA0_MARMO</name>
<sequence>MPVCLSNYPPTSSSGVDGVYRSEGPGREEEPSSERLRSVPLELLRSGPAPEEPSTGEAVLLPPCADMSVDRTTLERVYSLRQVQHPTPLVGPVPTVRVEATGPHKPRRSTARPRSGA</sequence>
<keyword evidence="3" id="KW-1185">Reference proteome</keyword>
<protein>
    <submittedName>
        <fullName evidence="2">Uncharacterized protein</fullName>
    </submittedName>
</protein>